<feature type="transmembrane region" description="Helical" evidence="5">
    <location>
        <begin position="43"/>
        <end position="63"/>
    </location>
</feature>
<feature type="transmembrane region" description="Helical" evidence="5">
    <location>
        <begin position="98"/>
        <end position="120"/>
    </location>
</feature>
<accession>A0A143QLS0</accession>
<keyword evidence="4 5" id="KW-0472">Membrane</keyword>
<reference evidence="7" key="2">
    <citation type="submission" date="2016-04" db="EMBL/GenBank/DDBJ databases">
        <title>Complete Genome and Plasmid Sequences for Rhodococcus fascians D188 and Draft Sequences for Rhodococcus spp. Isolates PBTS 1 and PBTS 2.</title>
        <authorList>
            <person name="Stamer R."/>
            <person name="Vereecke D."/>
            <person name="Zhang Y."/>
            <person name="Schilkey F."/>
            <person name="Devitt N."/>
            <person name="Randall J."/>
        </authorList>
    </citation>
    <scope>NUCLEOTIDE SEQUENCE [LARGE SCALE GENOMIC DNA]</scope>
    <source>
        <strain evidence="7">PBTS2</strain>
    </source>
</reference>
<keyword evidence="2 5" id="KW-0812">Transmembrane</keyword>
<evidence type="ECO:0000313" key="7">
    <source>
        <dbReference type="Proteomes" id="UP000076038"/>
    </source>
</evidence>
<keyword evidence="3 5" id="KW-1133">Transmembrane helix</keyword>
<reference evidence="6 7" key="1">
    <citation type="journal article" date="2016" name="Genome Announc.">
        <title>Complete Genome and Plasmid Sequences for Rhodococcus fascians D188 and Draft Sequences for Rhodococcus Isolates PBTS 1 and PBTS 2.</title>
        <authorList>
            <person name="Stamler R.A."/>
            <person name="Vereecke D."/>
            <person name="Zhang Y."/>
            <person name="Schilkey F."/>
            <person name="Devitt N."/>
            <person name="Randall J.J."/>
        </authorList>
    </citation>
    <scope>NUCLEOTIDE SEQUENCE [LARGE SCALE GENOMIC DNA]</scope>
    <source>
        <strain evidence="6 7">PBTS2</strain>
    </source>
</reference>
<comment type="subcellular location">
    <subcellularLocation>
        <location evidence="1">Membrane</location>
        <topology evidence="1">Multi-pass membrane protein</topology>
    </subcellularLocation>
</comment>
<dbReference type="CDD" id="cd16914">
    <property type="entry name" value="EcfT"/>
    <property type="match status" value="1"/>
</dbReference>
<dbReference type="PANTHER" id="PTHR33514">
    <property type="entry name" value="PROTEIN ABCI12, CHLOROPLASTIC"/>
    <property type="match status" value="1"/>
</dbReference>
<protein>
    <submittedName>
        <fullName evidence="6">Energy-coupling factor transporter transmembrane protein EcfT</fullName>
    </submittedName>
</protein>
<evidence type="ECO:0000256" key="3">
    <source>
        <dbReference type="ARBA" id="ARBA00022989"/>
    </source>
</evidence>
<dbReference type="KEGG" id="rhs:A3Q41_02705"/>
<dbReference type="EMBL" id="CP015220">
    <property type="protein sequence ID" value="AMY24000.1"/>
    <property type="molecule type" value="Genomic_DNA"/>
</dbReference>
<evidence type="ECO:0000256" key="2">
    <source>
        <dbReference type="ARBA" id="ARBA00022692"/>
    </source>
</evidence>
<dbReference type="RefSeq" id="WP_032388623.1">
    <property type="nucleotide sequence ID" value="NZ_CP015220.1"/>
</dbReference>
<dbReference type="GO" id="GO:0005886">
    <property type="term" value="C:plasma membrane"/>
    <property type="evidence" value="ECO:0007669"/>
    <property type="project" value="TreeGrafter"/>
</dbReference>
<name>A0A143QLS0_RHOFA</name>
<dbReference type="InterPro" id="IPR003339">
    <property type="entry name" value="ABC/ECF_trnsptr_transmembrane"/>
</dbReference>
<feature type="transmembrane region" description="Helical" evidence="5">
    <location>
        <begin position="69"/>
        <end position="91"/>
    </location>
</feature>
<keyword evidence="7" id="KW-1185">Reference proteome</keyword>
<gene>
    <name evidence="6" type="primary">ecfT</name>
    <name evidence="6" type="ORF">A3Q41_02705</name>
</gene>
<feature type="transmembrane region" description="Helical" evidence="5">
    <location>
        <begin position="18"/>
        <end position="36"/>
    </location>
</feature>
<dbReference type="Pfam" id="PF02361">
    <property type="entry name" value="CbiQ"/>
    <property type="match status" value="1"/>
</dbReference>
<evidence type="ECO:0000313" key="6">
    <source>
        <dbReference type="EMBL" id="AMY24000.1"/>
    </source>
</evidence>
<sequence length="245" mass="26163">MTTVVLRQVPRFSPIHRLWAGTKLIVVLLLSITLVVAPTWPALGIVFALLVVAAVIAHIPITALPRPPWWIWALFGVGALINLPIGGAAVLLYFRATLFVFVLLGASMMIGWTTSMSDIAPAVSKLGAPLKKLKLPVDEWAIAVALSLRSLPLLIEEMRTLNAARRLRPKPVVNSASDNSLVDIVTTVMSVAIRRADEMGEAITARGGTGMITATEARFKGSDAATLVVVTLACAAAITISFLLR</sequence>
<feature type="transmembrane region" description="Helical" evidence="5">
    <location>
        <begin position="224"/>
        <end position="244"/>
    </location>
</feature>
<evidence type="ECO:0000256" key="5">
    <source>
        <dbReference type="SAM" id="Phobius"/>
    </source>
</evidence>
<dbReference type="Proteomes" id="UP000076038">
    <property type="component" value="Chromosome"/>
</dbReference>
<evidence type="ECO:0000256" key="4">
    <source>
        <dbReference type="ARBA" id="ARBA00023136"/>
    </source>
</evidence>
<evidence type="ECO:0000256" key="1">
    <source>
        <dbReference type="ARBA" id="ARBA00004141"/>
    </source>
</evidence>
<dbReference type="PANTHER" id="PTHR33514:SF13">
    <property type="entry name" value="PROTEIN ABCI12, CHLOROPLASTIC"/>
    <property type="match status" value="1"/>
</dbReference>
<dbReference type="AlphaFoldDB" id="A0A143QLS0"/>
<dbReference type="PATRIC" id="fig|1653479.3.peg.2735"/>
<proteinExistence type="predicted"/>
<dbReference type="OrthoDB" id="4640601at2"/>
<organism evidence="6 7">
    <name type="scientific">Rhodococcoides fascians</name>
    <name type="common">Rhodococcus fascians</name>
    <dbReference type="NCBI Taxonomy" id="1828"/>
    <lineage>
        <taxon>Bacteria</taxon>
        <taxon>Bacillati</taxon>
        <taxon>Actinomycetota</taxon>
        <taxon>Actinomycetes</taxon>
        <taxon>Mycobacteriales</taxon>
        <taxon>Nocardiaceae</taxon>
        <taxon>Rhodococcoides</taxon>
    </lineage>
</organism>